<evidence type="ECO:0008006" key="3">
    <source>
        <dbReference type="Google" id="ProtNLM"/>
    </source>
</evidence>
<keyword evidence="2" id="KW-1185">Reference proteome</keyword>
<dbReference type="EMBL" id="BBRZ01000033">
    <property type="protein sequence ID" value="GAM56622.1"/>
    <property type="molecule type" value="Genomic_DNA"/>
</dbReference>
<accession>A0A0B8NWE5</accession>
<gene>
    <name evidence="1" type="ORF">JCM19231_5201</name>
</gene>
<reference evidence="1 2" key="1">
    <citation type="submission" date="2015-01" db="EMBL/GenBank/DDBJ databases">
        <title>Vibrio sp. C1 JCM 19231 whole genome shotgun sequence.</title>
        <authorList>
            <person name="Sawabe T."/>
            <person name="Meirelles P."/>
            <person name="Feng G."/>
            <person name="Sayaka M."/>
            <person name="Hattori M."/>
            <person name="Ohkuma M."/>
        </authorList>
    </citation>
    <scope>NUCLEOTIDE SEQUENCE [LARGE SCALE GENOMIC DNA]</scope>
    <source>
        <strain evidence="2">JCM 19231</strain>
    </source>
</reference>
<protein>
    <recommendedName>
        <fullName evidence="3">PpiC domain-containing protein</fullName>
    </recommendedName>
</protein>
<proteinExistence type="predicted"/>
<reference evidence="1 2" key="2">
    <citation type="submission" date="2015-01" db="EMBL/GenBank/DDBJ databases">
        <authorList>
            <consortium name="NBRP consortium"/>
            <person name="Sawabe T."/>
            <person name="Meirelles P."/>
            <person name="Feng G."/>
            <person name="Sayaka M."/>
            <person name="Hattori M."/>
            <person name="Ohkuma M."/>
        </authorList>
    </citation>
    <scope>NUCLEOTIDE SEQUENCE [LARGE SCALE GENOMIC DNA]</scope>
    <source>
        <strain evidence="2">JCM 19231</strain>
    </source>
</reference>
<dbReference type="Proteomes" id="UP000031671">
    <property type="component" value="Unassembled WGS sequence"/>
</dbReference>
<evidence type="ECO:0000313" key="2">
    <source>
        <dbReference type="Proteomes" id="UP000031671"/>
    </source>
</evidence>
<comment type="caution">
    <text evidence="1">The sequence shown here is derived from an EMBL/GenBank/DDBJ whole genome shotgun (WGS) entry which is preliminary data.</text>
</comment>
<organism evidence="1 2">
    <name type="scientific">Vibrio ishigakensis</name>
    <dbReference type="NCBI Taxonomy" id="1481914"/>
    <lineage>
        <taxon>Bacteria</taxon>
        <taxon>Pseudomonadati</taxon>
        <taxon>Pseudomonadota</taxon>
        <taxon>Gammaproteobacteria</taxon>
        <taxon>Vibrionales</taxon>
        <taxon>Vibrionaceae</taxon>
        <taxon>Vibrio</taxon>
    </lineage>
</organism>
<sequence>MKLHKSLALTTFLIVFLLLIIKSISFNREIIIVDDNLIFEYFHINHNVQKKETVNEITKSFNQKESDSIYDKIIHDEILFQYGLNKEIYRTDPSIKSIIIDRARNSLELSLIADIKINNETLRNFYLSKPQKYRVDDLISLTVINLESPASKESIDNFSIEKASELSTVFNMPNTITKANRERLINIFGMNSAKIIFDSINEDNEWLGPFETRHGWHYMNITNYSPGRLQSYEEVSEEVFNDFLILKLKEEYHEKIEKMKKHYRVMIESEL</sequence>
<evidence type="ECO:0000313" key="1">
    <source>
        <dbReference type="EMBL" id="GAM56622.1"/>
    </source>
</evidence>
<dbReference type="RefSeq" id="WP_261835219.1">
    <property type="nucleotide sequence ID" value="NZ_AP024881.1"/>
</dbReference>
<dbReference type="AlphaFoldDB" id="A0A0B8NWE5"/>
<name>A0A0B8NWE5_9VIBR</name>